<accession>A0A8C3BF51</accession>
<name>A0A8C3BF51_CAIMO</name>
<reference evidence="2" key="3">
    <citation type="submission" date="2025-09" db="UniProtKB">
        <authorList>
            <consortium name="Ensembl"/>
        </authorList>
    </citation>
    <scope>IDENTIFICATION</scope>
</reference>
<feature type="compositionally biased region" description="Pro residues" evidence="1">
    <location>
        <begin position="157"/>
        <end position="181"/>
    </location>
</feature>
<dbReference type="InterPro" id="IPR027903">
    <property type="entry name" value="DUF4566"/>
</dbReference>
<sequence length="394" mass="44086">MPSPHGVRLVRAGGRALRAGRRLRESGAAILRAGWLRAAPVPTRPVPTRPVPPRSRCPPRTTRAKGAPRRRLYARRLPSEPLAQGPPPPLPPPPSSSSSSSSSLRHHFPRPRGAELGYGDQAGAERRQRGRPGQRVHRRGDGGAGRLRGFLLTWLPAAPPAPPAPPPPPPPLPPLPPPRPPLRLLRPPAAGSERDTGSASRRESLGLSKKKSALFEVSEVIPVMTNNYEENILRGVRDSSYSLESSLELLQKDVVQLHAPRYQSMRRDVIGCTQEMDFILWPRNDIEKIVCLLFSRWKGSDEAFRPVQAKFEFHHGDYEKQFLHVLSRKDKTGIVVNNPNQSVFLFIDRQHLQTPKNKATIFKLCSICLYLPQEQLTHWTVGTIEDHLRPYMPE</sequence>
<organism evidence="2 3">
    <name type="scientific">Cairina moschata</name>
    <name type="common">Muscovy duck</name>
    <dbReference type="NCBI Taxonomy" id="8855"/>
    <lineage>
        <taxon>Eukaryota</taxon>
        <taxon>Metazoa</taxon>
        <taxon>Chordata</taxon>
        <taxon>Craniata</taxon>
        <taxon>Vertebrata</taxon>
        <taxon>Euteleostomi</taxon>
        <taxon>Archelosauria</taxon>
        <taxon>Archosauria</taxon>
        <taxon>Dinosauria</taxon>
        <taxon>Saurischia</taxon>
        <taxon>Theropoda</taxon>
        <taxon>Coelurosauria</taxon>
        <taxon>Aves</taxon>
        <taxon>Neognathae</taxon>
        <taxon>Galloanserae</taxon>
        <taxon>Anseriformes</taxon>
        <taxon>Anatidae</taxon>
        <taxon>Anatinae</taxon>
        <taxon>Cairina</taxon>
    </lineage>
</organism>
<proteinExistence type="predicted"/>
<evidence type="ECO:0000256" key="1">
    <source>
        <dbReference type="SAM" id="MobiDB-lite"/>
    </source>
</evidence>
<feature type="compositionally biased region" description="Low complexity" evidence="1">
    <location>
        <begin position="147"/>
        <end position="156"/>
    </location>
</feature>
<feature type="compositionally biased region" description="Basic and acidic residues" evidence="1">
    <location>
        <begin position="192"/>
        <end position="204"/>
    </location>
</feature>
<reference evidence="2" key="2">
    <citation type="submission" date="2025-08" db="UniProtKB">
        <authorList>
            <consortium name="Ensembl"/>
        </authorList>
    </citation>
    <scope>IDENTIFICATION</scope>
</reference>
<feature type="region of interest" description="Disordered" evidence="1">
    <location>
        <begin position="40"/>
        <end position="205"/>
    </location>
</feature>
<dbReference type="Pfam" id="PF15130">
    <property type="entry name" value="DUF4566"/>
    <property type="match status" value="1"/>
</dbReference>
<reference evidence="2" key="1">
    <citation type="submission" date="2018-09" db="EMBL/GenBank/DDBJ databases">
        <title>Common duck and Muscovy duck high density SNP chip.</title>
        <authorList>
            <person name="Vignal A."/>
            <person name="Thebault N."/>
            <person name="Warren W.C."/>
        </authorList>
    </citation>
    <scope>NUCLEOTIDE SEQUENCE [LARGE SCALE GENOMIC DNA]</scope>
</reference>
<feature type="compositionally biased region" description="Basic residues" evidence="1">
    <location>
        <begin position="62"/>
        <end position="74"/>
    </location>
</feature>
<protein>
    <submittedName>
        <fullName evidence="2">Chromosome 6 open reading frame 62</fullName>
    </submittedName>
</protein>
<evidence type="ECO:0000313" key="3">
    <source>
        <dbReference type="Proteomes" id="UP000694556"/>
    </source>
</evidence>
<feature type="compositionally biased region" description="Pro residues" evidence="1">
    <location>
        <begin position="42"/>
        <end position="56"/>
    </location>
</feature>
<dbReference type="AlphaFoldDB" id="A0A8C3BF51"/>
<feature type="compositionally biased region" description="Basic residues" evidence="1">
    <location>
        <begin position="128"/>
        <end position="138"/>
    </location>
</feature>
<keyword evidence="3" id="KW-1185">Reference proteome</keyword>
<dbReference type="Proteomes" id="UP000694556">
    <property type="component" value="Chromosome 2"/>
</dbReference>
<dbReference type="Ensembl" id="ENSCMMT00000005469.1">
    <property type="protein sequence ID" value="ENSCMMP00000004916.1"/>
    <property type="gene ID" value="ENSCMMG00000003070.1"/>
</dbReference>
<evidence type="ECO:0000313" key="2">
    <source>
        <dbReference type="Ensembl" id="ENSCMMP00000004916.1"/>
    </source>
</evidence>
<feature type="compositionally biased region" description="Pro residues" evidence="1">
    <location>
        <begin position="84"/>
        <end position="95"/>
    </location>
</feature>